<keyword evidence="7" id="KW-0175">Coiled coil</keyword>
<organism evidence="10 11">
    <name type="scientific">Paenimyroides baculatum</name>
    <dbReference type="NCBI Taxonomy" id="2608000"/>
    <lineage>
        <taxon>Bacteria</taxon>
        <taxon>Pseudomonadati</taxon>
        <taxon>Bacteroidota</taxon>
        <taxon>Flavobacteriia</taxon>
        <taxon>Flavobacteriales</taxon>
        <taxon>Flavobacteriaceae</taxon>
        <taxon>Paenimyroides</taxon>
    </lineage>
</organism>
<dbReference type="PANTHER" id="PTHR43399">
    <property type="entry name" value="SUBTILISIN-RELATED"/>
    <property type="match status" value="1"/>
</dbReference>
<dbReference type="GO" id="GO:0006508">
    <property type="term" value="P:proteolysis"/>
    <property type="evidence" value="ECO:0007669"/>
    <property type="project" value="UniProtKB-KW"/>
</dbReference>
<dbReference type="InterPro" id="IPR015500">
    <property type="entry name" value="Peptidase_S8_subtilisin-rel"/>
</dbReference>
<evidence type="ECO:0000256" key="6">
    <source>
        <dbReference type="RuleBase" id="RU003355"/>
    </source>
</evidence>
<evidence type="ECO:0000256" key="2">
    <source>
        <dbReference type="ARBA" id="ARBA00022670"/>
    </source>
</evidence>
<keyword evidence="11" id="KW-1185">Reference proteome</keyword>
<feature type="domain" description="Peptidase S8/S53" evidence="9">
    <location>
        <begin position="86"/>
        <end position="499"/>
    </location>
</feature>
<dbReference type="Gene3D" id="3.40.50.200">
    <property type="entry name" value="Peptidase S8/S53 domain"/>
    <property type="match status" value="2"/>
</dbReference>
<keyword evidence="3 5" id="KW-0378">Hydrolase</keyword>
<evidence type="ECO:0000256" key="1">
    <source>
        <dbReference type="ARBA" id="ARBA00011073"/>
    </source>
</evidence>
<protein>
    <submittedName>
        <fullName evidence="10">S8 family serine peptidase</fullName>
    </submittedName>
</protein>
<dbReference type="InterPro" id="IPR051048">
    <property type="entry name" value="Peptidase_S8/S53_subtilisin"/>
</dbReference>
<dbReference type="PRINTS" id="PR00723">
    <property type="entry name" value="SUBTILISIN"/>
</dbReference>
<dbReference type="AlphaFoldDB" id="A0A5M6CFJ1"/>
<evidence type="ECO:0000259" key="9">
    <source>
        <dbReference type="Pfam" id="PF00082"/>
    </source>
</evidence>
<dbReference type="RefSeq" id="WP_150013344.1">
    <property type="nucleotide sequence ID" value="NZ_VWSG01000008.1"/>
</dbReference>
<feature type="active site" description="Charge relay system" evidence="5">
    <location>
        <position position="289"/>
    </location>
</feature>
<keyword evidence="4 5" id="KW-0720">Serine protease</keyword>
<proteinExistence type="inferred from homology"/>
<dbReference type="InterPro" id="IPR023827">
    <property type="entry name" value="Peptidase_S8_Asp-AS"/>
</dbReference>
<dbReference type="EMBL" id="VWSG01000008">
    <property type="protein sequence ID" value="KAA5533944.1"/>
    <property type="molecule type" value="Genomic_DNA"/>
</dbReference>
<dbReference type="InterPro" id="IPR023828">
    <property type="entry name" value="Peptidase_S8_Ser-AS"/>
</dbReference>
<feature type="active site" description="Charge relay system" evidence="5">
    <location>
        <position position="466"/>
    </location>
</feature>
<dbReference type="PIRSF" id="PIRSF037892">
    <property type="entry name" value="Subtilisin_rel_SRU_0565"/>
    <property type="match status" value="1"/>
</dbReference>
<keyword evidence="2 5" id="KW-0645">Protease</keyword>
<dbReference type="InterPro" id="IPR017308">
    <property type="entry name" value="Pept_S8_subtilisin_bacteroid"/>
</dbReference>
<feature type="coiled-coil region" evidence="7">
    <location>
        <begin position="162"/>
        <end position="189"/>
    </location>
</feature>
<keyword evidence="8" id="KW-0732">Signal</keyword>
<evidence type="ECO:0000256" key="4">
    <source>
        <dbReference type="ARBA" id="ARBA00022825"/>
    </source>
</evidence>
<dbReference type="Pfam" id="PF00082">
    <property type="entry name" value="Peptidase_S8"/>
    <property type="match status" value="1"/>
</dbReference>
<evidence type="ECO:0000256" key="7">
    <source>
        <dbReference type="SAM" id="Coils"/>
    </source>
</evidence>
<evidence type="ECO:0000256" key="3">
    <source>
        <dbReference type="ARBA" id="ARBA00022801"/>
    </source>
</evidence>
<dbReference type="PROSITE" id="PS51257">
    <property type="entry name" value="PROKAR_LIPOPROTEIN"/>
    <property type="match status" value="1"/>
</dbReference>
<reference evidence="10 11" key="1">
    <citation type="submission" date="2019-09" db="EMBL/GenBank/DDBJ databases">
        <title>Genome sequence and assembly of Flavobacterium sp.</title>
        <authorList>
            <person name="Chhetri G."/>
        </authorList>
    </citation>
    <scope>NUCLEOTIDE SEQUENCE [LARGE SCALE GENOMIC DNA]</scope>
    <source>
        <strain evidence="10 11">SNL9</strain>
    </source>
</reference>
<dbReference type="PROSITE" id="PS00138">
    <property type="entry name" value="SUBTILASE_SER"/>
    <property type="match status" value="1"/>
</dbReference>
<comment type="caution">
    <text evidence="10">The sequence shown here is derived from an EMBL/GenBank/DDBJ whole genome shotgun (WGS) entry which is preliminary data.</text>
</comment>
<evidence type="ECO:0000313" key="10">
    <source>
        <dbReference type="EMBL" id="KAA5533944.1"/>
    </source>
</evidence>
<dbReference type="Proteomes" id="UP000325141">
    <property type="component" value="Unassembled WGS sequence"/>
</dbReference>
<dbReference type="InterPro" id="IPR034080">
    <property type="entry name" value="Protease_P7-like_dom"/>
</dbReference>
<feature type="signal peptide" evidence="8">
    <location>
        <begin position="1"/>
        <end position="23"/>
    </location>
</feature>
<dbReference type="InterPro" id="IPR000209">
    <property type="entry name" value="Peptidase_S8/S53_dom"/>
</dbReference>
<sequence length="545" mass="59708">MKINKSIYLSALVALALTSCKTAQTSYLQDLSALKPIESADQLPTRKSALAESSLQRWSHLDVLKDTVPGMSVDRAYQEIIKDKAGKKVIVAVIDSGIEVDHADLKTQMWVNPKEKAGNGKDDDKNGYTDDIHGWNFLGETNEEQLELTRIVSRGDDGSAEYKRAVKELEEKRAELEPLKARLASMQEVHDKVAKYVKKETFTKADLDKIGADAPADIAKAKNMAYALVSGGKEANEYLKDFAGYVNGQLDYNLNPDFKGRKTGDDIFDINDKIYGNSDVMGDRDHAKHGTHVAGIIAQTRHNNIGGDGVASNNVEIMSVRAVPDGDEYDKDIALAIRYAADNGAKVINGSFGKYFAQNSQWVMDAIKYAEKKDVLIVVAAGNDAMDLNPATGEEIKRYPNDRIEGTKTEIADNFLVVGALNPSFGEKMVANFSNFGNVDVDVFAPGVKIYATVPHGKYEYLQGTSMASPNTAGVAAMIRSYYPKLKAAQVKKIMMDSGVAVNKQVIVSGDKDDKRNFKDISTSGKFVNLYNALIMADKVSKEKK</sequence>
<comment type="similarity">
    <text evidence="1 5 6">Belongs to the peptidase S8 family.</text>
</comment>
<dbReference type="CDD" id="cd07483">
    <property type="entry name" value="Peptidases_S8_Subtilisin_Novo-like"/>
    <property type="match status" value="1"/>
</dbReference>
<evidence type="ECO:0000313" key="11">
    <source>
        <dbReference type="Proteomes" id="UP000325141"/>
    </source>
</evidence>
<gene>
    <name evidence="10" type="ORF">F0460_11465</name>
</gene>
<dbReference type="SUPFAM" id="SSF52743">
    <property type="entry name" value="Subtilisin-like"/>
    <property type="match status" value="1"/>
</dbReference>
<feature type="chain" id="PRO_5024365185" evidence="8">
    <location>
        <begin position="24"/>
        <end position="545"/>
    </location>
</feature>
<name>A0A5M6CFJ1_9FLAO</name>
<accession>A0A5M6CFJ1</accession>
<dbReference type="PANTHER" id="PTHR43399:SF4">
    <property type="entry name" value="CELL WALL-ASSOCIATED PROTEASE"/>
    <property type="match status" value="1"/>
</dbReference>
<dbReference type="PROSITE" id="PS00136">
    <property type="entry name" value="SUBTILASE_ASP"/>
    <property type="match status" value="1"/>
</dbReference>
<dbReference type="GO" id="GO:0004252">
    <property type="term" value="F:serine-type endopeptidase activity"/>
    <property type="evidence" value="ECO:0007669"/>
    <property type="project" value="UniProtKB-UniRule"/>
</dbReference>
<dbReference type="PROSITE" id="PS51892">
    <property type="entry name" value="SUBTILASE"/>
    <property type="match status" value="1"/>
</dbReference>
<feature type="active site" description="Charge relay system" evidence="5">
    <location>
        <position position="95"/>
    </location>
</feature>
<evidence type="ECO:0000256" key="5">
    <source>
        <dbReference type="PROSITE-ProRule" id="PRU01240"/>
    </source>
</evidence>
<dbReference type="InterPro" id="IPR036852">
    <property type="entry name" value="Peptidase_S8/S53_dom_sf"/>
</dbReference>
<evidence type="ECO:0000256" key="8">
    <source>
        <dbReference type="SAM" id="SignalP"/>
    </source>
</evidence>